<feature type="domain" description="ABC-type glycine betaine transport system substrate-binding" evidence="6">
    <location>
        <begin position="41"/>
        <end position="287"/>
    </location>
</feature>
<evidence type="ECO:0000256" key="3">
    <source>
        <dbReference type="ARBA" id="ARBA00022475"/>
    </source>
</evidence>
<proteinExistence type="predicted"/>
<dbReference type="GO" id="GO:0015226">
    <property type="term" value="F:carnitine transmembrane transporter activity"/>
    <property type="evidence" value="ECO:0007669"/>
    <property type="project" value="TreeGrafter"/>
</dbReference>
<comment type="subcellular location">
    <subcellularLocation>
        <location evidence="1">Cell membrane</location>
    </subcellularLocation>
</comment>
<dbReference type="GO" id="GO:0015871">
    <property type="term" value="P:choline transport"/>
    <property type="evidence" value="ECO:0007669"/>
    <property type="project" value="TreeGrafter"/>
</dbReference>
<feature type="chain" id="PRO_5041167467" evidence="5">
    <location>
        <begin position="29"/>
        <end position="298"/>
    </location>
</feature>
<reference evidence="7 8" key="1">
    <citation type="submission" date="2018-11" db="EMBL/GenBank/DDBJ databases">
        <title>Sequencing the genomes of 1000 actinobacteria strains.</title>
        <authorList>
            <person name="Klenk H.-P."/>
        </authorList>
    </citation>
    <scope>NUCLEOTIDE SEQUENCE [LARGE SCALE GENOMIC DNA]</scope>
    <source>
        <strain evidence="7 8">DSM 14012</strain>
    </source>
</reference>
<accession>A0A3N2C1I4</accession>
<gene>
    <name evidence="7" type="ORF">EDD42_1420</name>
</gene>
<dbReference type="SUPFAM" id="SSF53850">
    <property type="entry name" value="Periplasmic binding protein-like II"/>
    <property type="match status" value="1"/>
</dbReference>
<comment type="caution">
    <text evidence="7">The sequence shown here is derived from an EMBL/GenBank/DDBJ whole genome shotgun (WGS) entry which is preliminary data.</text>
</comment>
<keyword evidence="8" id="KW-1185">Reference proteome</keyword>
<dbReference type="GO" id="GO:0005275">
    <property type="term" value="F:amine transmembrane transporter activity"/>
    <property type="evidence" value="ECO:0007669"/>
    <property type="project" value="TreeGrafter"/>
</dbReference>
<feature type="signal peptide" evidence="5">
    <location>
        <begin position="1"/>
        <end position="28"/>
    </location>
</feature>
<protein>
    <submittedName>
        <fullName evidence="7">Glycine betaine/proline transport system substrate-binding protein</fullName>
    </submittedName>
</protein>
<organism evidence="7 8">
    <name type="scientific">Plantibacter flavus</name>
    <dbReference type="NCBI Taxonomy" id="150123"/>
    <lineage>
        <taxon>Bacteria</taxon>
        <taxon>Bacillati</taxon>
        <taxon>Actinomycetota</taxon>
        <taxon>Actinomycetes</taxon>
        <taxon>Micrococcales</taxon>
        <taxon>Microbacteriaceae</taxon>
        <taxon>Plantibacter</taxon>
    </lineage>
</organism>
<keyword evidence="5" id="KW-0732">Signal</keyword>
<dbReference type="PANTHER" id="PTHR47737">
    <property type="entry name" value="GLYCINE BETAINE/PROLINE BETAINE TRANSPORT SYSTEM PERMEASE PROTEIN PROW"/>
    <property type="match status" value="1"/>
</dbReference>
<dbReference type="CDD" id="cd13639">
    <property type="entry name" value="PBP2_OpuAC_like"/>
    <property type="match status" value="1"/>
</dbReference>
<evidence type="ECO:0000256" key="4">
    <source>
        <dbReference type="ARBA" id="ARBA00023136"/>
    </source>
</evidence>
<dbReference type="PANTHER" id="PTHR47737:SF1">
    <property type="entry name" value="GLYCINE BETAINE_PROLINE BETAINE TRANSPORT SYSTEM PERMEASE PROTEIN PROW"/>
    <property type="match status" value="1"/>
</dbReference>
<keyword evidence="3" id="KW-1003">Cell membrane</keyword>
<dbReference type="AlphaFoldDB" id="A0A3N2C1I4"/>
<dbReference type="Pfam" id="PF04069">
    <property type="entry name" value="OpuAC"/>
    <property type="match status" value="1"/>
</dbReference>
<evidence type="ECO:0000259" key="6">
    <source>
        <dbReference type="Pfam" id="PF04069"/>
    </source>
</evidence>
<dbReference type="PROSITE" id="PS51257">
    <property type="entry name" value="PROKAR_LIPOPROTEIN"/>
    <property type="match status" value="1"/>
</dbReference>
<evidence type="ECO:0000313" key="7">
    <source>
        <dbReference type="EMBL" id="ROR81363.1"/>
    </source>
</evidence>
<evidence type="ECO:0000256" key="1">
    <source>
        <dbReference type="ARBA" id="ARBA00004236"/>
    </source>
</evidence>
<dbReference type="GO" id="GO:0031460">
    <property type="term" value="P:glycine betaine transport"/>
    <property type="evidence" value="ECO:0007669"/>
    <property type="project" value="TreeGrafter"/>
</dbReference>
<dbReference type="RefSeq" id="WP_079705563.1">
    <property type="nucleotide sequence ID" value="NZ_FXAP01000001.1"/>
</dbReference>
<evidence type="ECO:0000256" key="2">
    <source>
        <dbReference type="ARBA" id="ARBA00022448"/>
    </source>
</evidence>
<dbReference type="Gene3D" id="3.40.190.100">
    <property type="entry name" value="Glycine betaine-binding periplasmic protein, domain 2"/>
    <property type="match status" value="1"/>
</dbReference>
<evidence type="ECO:0000256" key="5">
    <source>
        <dbReference type="SAM" id="SignalP"/>
    </source>
</evidence>
<dbReference type="GO" id="GO:0043190">
    <property type="term" value="C:ATP-binding cassette (ABC) transporter complex"/>
    <property type="evidence" value="ECO:0007669"/>
    <property type="project" value="InterPro"/>
</dbReference>
<evidence type="ECO:0000313" key="8">
    <source>
        <dbReference type="Proteomes" id="UP000266915"/>
    </source>
</evidence>
<dbReference type="InterPro" id="IPR007210">
    <property type="entry name" value="ABC_Gly_betaine_transp_sub-bd"/>
</dbReference>
<dbReference type="Proteomes" id="UP000266915">
    <property type="component" value="Unassembled WGS sequence"/>
</dbReference>
<dbReference type="EMBL" id="RKHL01000001">
    <property type="protein sequence ID" value="ROR81363.1"/>
    <property type="molecule type" value="Genomic_DNA"/>
</dbReference>
<keyword evidence="2" id="KW-0813">Transport</keyword>
<name>A0A3N2C1I4_9MICO</name>
<keyword evidence="4" id="KW-0472">Membrane</keyword>
<dbReference type="Gene3D" id="3.10.105.10">
    <property type="entry name" value="Dipeptide-binding Protein, Domain 3"/>
    <property type="match status" value="2"/>
</dbReference>
<sequence length="298" mass="32186">MQYRTKIATTIAAGAAATLAISGCSAGASDETLENGDKQAVTIAVFSGWDEGIAASELWKAVLEEQGYDVTLEEAEPAPVFSGLSTGDYDLTLDVWLPTTHASYIEKFGDDVVDLGAWNTDAKLTIAVNEDAPVDSLEDLAANADLFDSRLVGIDPGAGLTEATQDKVIPEYGLDDWEFLTSGTPAMLSELKAATDAGENIAVTLWRPHWAYDAFPIKDLEDPKGALGDAEGIHSFGKADFADEYPTLAGWLKDFDFDSERLFSLENAMFNEGDSKDYAPVVKQWISDNQEYVDSLTK</sequence>